<keyword evidence="2" id="KW-1185">Reference proteome</keyword>
<reference evidence="1" key="1">
    <citation type="submission" date="2019-04" db="EMBL/GenBank/DDBJ databases">
        <title>Microbes associate with the intestines of laboratory mice.</title>
        <authorList>
            <person name="Navarre W."/>
            <person name="Wong E."/>
            <person name="Huang K."/>
            <person name="Tropini C."/>
            <person name="Ng K."/>
            <person name="Yu B."/>
        </authorList>
    </citation>
    <scope>NUCLEOTIDE SEQUENCE</scope>
    <source>
        <strain evidence="1">NM09_H32</strain>
    </source>
</reference>
<protein>
    <submittedName>
        <fullName evidence="1">TIGR04255 family protein</fullName>
    </submittedName>
</protein>
<accession>A0AC61R7K8</accession>
<organism evidence="1 2">
    <name type="scientific">Dubosiella muris</name>
    <dbReference type="NCBI Taxonomy" id="3038133"/>
    <lineage>
        <taxon>Bacteria</taxon>
        <taxon>Bacillati</taxon>
        <taxon>Bacillota</taxon>
        <taxon>Erysipelotrichia</taxon>
        <taxon>Erysipelotrichales</taxon>
        <taxon>Erysipelotrichaceae</taxon>
        <taxon>Dubosiella</taxon>
    </lineage>
</organism>
<sequence>MDKGLNLKNNFLKELIFRLDYSGLLDMDVEKKITDLKNNLYNRGYTTLKEKIEQDISVNVNMFNGVDNKTEVKNTTVYEFSSPNNKVFKISKNYIIFDIDISANETTFEHYIDLITSVICKLSEERFVKFHRIGLRKTNICLIKEGTDLKEYINPSILSIFDDDFQEIQNSSKLFKNEFQVQYTASLVKGTITNNDMLEPWNQYLLDIDVFKEAEEFDKSKVDKSYLKIMNSLIFNIYTQSLSDNFIRKLSEEEFKDEDILGVNKNV</sequence>
<gene>
    <name evidence="1" type="ORF">E5336_04960</name>
</gene>
<comment type="caution">
    <text evidence="1">The sequence shown here is derived from an EMBL/GenBank/DDBJ whole genome shotgun (WGS) entry which is preliminary data.</text>
</comment>
<proteinExistence type="predicted"/>
<evidence type="ECO:0000313" key="1">
    <source>
        <dbReference type="EMBL" id="TGY66199.1"/>
    </source>
</evidence>
<name>A0AC61R7K8_9FIRM</name>
<evidence type="ECO:0000313" key="2">
    <source>
        <dbReference type="Proteomes" id="UP000308836"/>
    </source>
</evidence>
<dbReference type="EMBL" id="SRYG01000008">
    <property type="protein sequence ID" value="TGY66199.1"/>
    <property type="molecule type" value="Genomic_DNA"/>
</dbReference>
<dbReference type="Proteomes" id="UP000308836">
    <property type="component" value="Unassembled WGS sequence"/>
</dbReference>